<evidence type="ECO:0000256" key="3">
    <source>
        <dbReference type="ARBA" id="ARBA00022801"/>
    </source>
</evidence>
<evidence type="ECO:0000313" key="10">
    <source>
        <dbReference type="Proteomes" id="UP000001494"/>
    </source>
</evidence>
<dbReference type="PROSITE" id="PS51435">
    <property type="entry name" value="AP_NUCLEASE_F1_4"/>
    <property type="match status" value="1"/>
</dbReference>
<feature type="site" description="Transition state stabilizer" evidence="7">
    <location>
        <position position="149"/>
    </location>
</feature>
<keyword evidence="2 6" id="KW-0479">Metal-binding</keyword>
<dbReference type="PANTHER" id="PTHR43250:SF1">
    <property type="entry name" value="EXODEOXYRIBONUCLEASE III"/>
    <property type="match status" value="1"/>
</dbReference>
<keyword evidence="4 6" id="KW-0460">Magnesium</keyword>
<evidence type="ECO:0000256" key="4">
    <source>
        <dbReference type="ARBA" id="ARBA00022842"/>
    </source>
</evidence>
<evidence type="ECO:0000256" key="2">
    <source>
        <dbReference type="ARBA" id="ARBA00022723"/>
    </source>
</evidence>
<dbReference type="InterPro" id="IPR004808">
    <property type="entry name" value="AP_endonuc_1"/>
</dbReference>
<dbReference type="PROSITE" id="PS00726">
    <property type="entry name" value="AP_NUCLEASE_F1_1"/>
    <property type="match status" value="1"/>
</dbReference>
<organism evidence="9 10">
    <name type="scientific">Zymomonas mobilis subsp. mobilis (strain ATCC 10988 / DSM 424 / LMG 404 / NCIMB 8938 / NRRL B-806 / ZM1)</name>
    <dbReference type="NCBI Taxonomy" id="555217"/>
    <lineage>
        <taxon>Bacteria</taxon>
        <taxon>Pseudomonadati</taxon>
        <taxon>Pseudomonadota</taxon>
        <taxon>Alphaproteobacteria</taxon>
        <taxon>Sphingomonadales</taxon>
        <taxon>Zymomonadaceae</taxon>
        <taxon>Zymomonas</taxon>
    </lineage>
</organism>
<dbReference type="Proteomes" id="UP000001494">
    <property type="component" value="Chromosome"/>
</dbReference>
<dbReference type="Gene3D" id="3.60.10.10">
    <property type="entry name" value="Endonuclease/exonuclease/phosphatase"/>
    <property type="match status" value="1"/>
</dbReference>
<dbReference type="Pfam" id="PF03372">
    <property type="entry name" value="Exo_endo_phos"/>
    <property type="match status" value="1"/>
</dbReference>
<dbReference type="InterPro" id="IPR036691">
    <property type="entry name" value="Endo/exonu/phosph_ase_sf"/>
</dbReference>
<feature type="binding site" evidence="6">
    <location>
        <position position="250"/>
    </location>
    <ligand>
        <name>Mg(2+)</name>
        <dbReference type="ChEBI" id="CHEBI:18420"/>
        <label>1</label>
    </ligand>
</feature>
<feature type="binding site" evidence="6">
    <location>
        <position position="35"/>
    </location>
    <ligand>
        <name>Mg(2+)</name>
        <dbReference type="ChEBI" id="CHEBI:18420"/>
        <label>1</label>
    </ligand>
</feature>
<sequence>MRKIASFNVNGINARLPRLIEWLEKFQPDILCLQELKSDDARFPQEEIEKTGYYCLYHGQKAYNGVAILSKEQPKLIRTSLPDDPDPTQSRYIEAAIDNLTVSSLYLPNGNPLNSSKYDYKLAWFKAFLAHARSLWQQEKSVILAGDYNVVPSFDIKDIRNAAALADNALLAPDSLFYWRQLLAMGWTDSLRVRHPSEPLYSFWDYQAQSWPRDDGMRIDHILLTPDLADGLTDSGVDRQMRGQEKASDHAPVWIEIDDKK</sequence>
<gene>
    <name evidence="9" type="ordered locus">Zmob_1706</name>
</gene>
<feature type="domain" description="Endonuclease/exonuclease/phosphatase" evidence="8">
    <location>
        <begin position="5"/>
        <end position="250"/>
    </location>
</feature>
<dbReference type="EMBL" id="CP002850">
    <property type="protein sequence ID" value="AEH63519.1"/>
    <property type="molecule type" value="Genomic_DNA"/>
</dbReference>
<dbReference type="GO" id="GO:0003677">
    <property type="term" value="F:DNA binding"/>
    <property type="evidence" value="ECO:0007669"/>
    <property type="project" value="InterPro"/>
</dbReference>
<dbReference type="eggNOG" id="COG0708">
    <property type="taxonomic scope" value="Bacteria"/>
</dbReference>
<dbReference type="HOGENOM" id="CLU_027539_0_1_5"/>
<dbReference type="PANTHER" id="PTHR43250">
    <property type="entry name" value="EXODEOXYRIBONUCLEASE III"/>
    <property type="match status" value="1"/>
</dbReference>
<dbReference type="InterPro" id="IPR020847">
    <property type="entry name" value="AP_endonuclease_F1_BS"/>
</dbReference>
<dbReference type="GO" id="GO:0046872">
    <property type="term" value="F:metal ion binding"/>
    <property type="evidence" value="ECO:0007669"/>
    <property type="project" value="UniProtKB-KW"/>
</dbReference>
<feature type="site" description="Important for catalytic activity" evidence="7">
    <location>
        <position position="220"/>
    </location>
</feature>
<keyword evidence="3 9" id="KW-0378">Hydrolase</keyword>
<comment type="similarity">
    <text evidence="1">Belongs to the DNA repair enzymes AP/ExoA family.</text>
</comment>
<feature type="active site" evidence="5">
    <location>
        <position position="106"/>
    </location>
</feature>
<feature type="binding site" evidence="6">
    <location>
        <position position="249"/>
    </location>
    <ligand>
        <name>Mg(2+)</name>
        <dbReference type="ChEBI" id="CHEBI:18420"/>
        <label>1</label>
    </ligand>
</feature>
<evidence type="ECO:0000256" key="1">
    <source>
        <dbReference type="ARBA" id="ARBA00007092"/>
    </source>
</evidence>
<dbReference type="SUPFAM" id="SSF56219">
    <property type="entry name" value="DNase I-like"/>
    <property type="match status" value="1"/>
</dbReference>
<feature type="binding site" evidence="6">
    <location>
        <position position="8"/>
    </location>
    <ligand>
        <name>Mg(2+)</name>
        <dbReference type="ChEBI" id="CHEBI:18420"/>
        <label>1</label>
    </ligand>
</feature>
<dbReference type="NCBIfam" id="TIGR00195">
    <property type="entry name" value="exoDNase_III"/>
    <property type="match status" value="1"/>
</dbReference>
<dbReference type="CDD" id="cd09086">
    <property type="entry name" value="ExoIII-like_AP-endo"/>
    <property type="match status" value="1"/>
</dbReference>
<feature type="site" description="Interaction with DNA substrate" evidence="7">
    <location>
        <position position="250"/>
    </location>
</feature>
<feature type="binding site" evidence="6">
    <location>
        <position position="149"/>
    </location>
    <ligand>
        <name>Mg(2+)</name>
        <dbReference type="ChEBI" id="CHEBI:18420"/>
        <label>1</label>
    </ligand>
</feature>
<evidence type="ECO:0000256" key="5">
    <source>
        <dbReference type="PIRSR" id="PIRSR604808-1"/>
    </source>
</evidence>
<dbReference type="EC" id="3.1.11.2" evidence="9"/>
<dbReference type="OrthoDB" id="9803914at2"/>
<dbReference type="KEGG" id="zmm:Zmob_1706"/>
<keyword evidence="6" id="KW-0464">Manganese</keyword>
<name>A0A0H3G3W2_ZYMMA</name>
<feature type="active site" description="Proton acceptor" evidence="5">
    <location>
        <position position="250"/>
    </location>
</feature>
<dbReference type="GO" id="GO:0008311">
    <property type="term" value="F:double-stranded DNA 3'-5' DNA exonuclease activity"/>
    <property type="evidence" value="ECO:0007669"/>
    <property type="project" value="UniProtKB-EC"/>
</dbReference>
<dbReference type="GO" id="GO:0006281">
    <property type="term" value="P:DNA repair"/>
    <property type="evidence" value="ECO:0007669"/>
    <property type="project" value="InterPro"/>
</dbReference>
<protein>
    <submittedName>
        <fullName evidence="9">Exodeoxyribonuclease III Xth</fullName>
        <ecNumber evidence="9">3.1.11.2</ecNumber>
    </submittedName>
</protein>
<evidence type="ECO:0000256" key="7">
    <source>
        <dbReference type="PIRSR" id="PIRSR604808-3"/>
    </source>
</evidence>
<proteinExistence type="inferred from homology"/>
<feature type="active site" description="Proton donor/acceptor" evidence="5">
    <location>
        <position position="147"/>
    </location>
</feature>
<comment type="cofactor">
    <cofactor evidence="6">
        <name>Mg(2+)</name>
        <dbReference type="ChEBI" id="CHEBI:18420"/>
    </cofactor>
    <cofactor evidence="6">
        <name>Mn(2+)</name>
        <dbReference type="ChEBI" id="CHEBI:29035"/>
    </cofactor>
    <text evidence="6">Probably binds two magnesium or manganese ions per subunit.</text>
</comment>
<evidence type="ECO:0000259" key="8">
    <source>
        <dbReference type="Pfam" id="PF03372"/>
    </source>
</evidence>
<dbReference type="GO" id="GO:0004519">
    <property type="term" value="F:endonuclease activity"/>
    <property type="evidence" value="ECO:0007669"/>
    <property type="project" value="InterPro"/>
</dbReference>
<reference evidence="9 10" key="1">
    <citation type="journal article" date="2011" name="J. Bacteriol.">
        <title>Genome sequence of the ethanol-producing Zymomonas mobilis subsp. mobilis lectotype strain ATCC 10988.</title>
        <authorList>
            <person name="Pappas K.M."/>
            <person name="Kouvelis V.N."/>
            <person name="Saunders E."/>
            <person name="Brettin T.S."/>
            <person name="Bruce D."/>
            <person name="Detter C."/>
            <person name="Balakireva M."/>
            <person name="Han C.S."/>
            <person name="Savvakis G."/>
            <person name="Kyrpides N.C."/>
            <person name="Typas M.A."/>
        </authorList>
    </citation>
    <scope>NUCLEOTIDE SEQUENCE [LARGE SCALE GENOMIC DNA]</scope>
    <source>
        <strain evidence="10">ATCC 10988 / DSM 424 / CCUG 17860 / LMG 404 / NCIMB 8938 / NRRL B-806 / ZM1</strain>
    </source>
</reference>
<dbReference type="AlphaFoldDB" id="A0A0H3G3W2"/>
<evidence type="ECO:0000256" key="6">
    <source>
        <dbReference type="PIRSR" id="PIRSR604808-2"/>
    </source>
</evidence>
<accession>A0A0H3G3W2</accession>
<dbReference type="InterPro" id="IPR037493">
    <property type="entry name" value="ExoIII-like"/>
</dbReference>
<dbReference type="InterPro" id="IPR005135">
    <property type="entry name" value="Endo/exonuclease/phosphatase"/>
</dbReference>
<evidence type="ECO:0000313" key="9">
    <source>
        <dbReference type="EMBL" id="AEH63519.1"/>
    </source>
</evidence>
<dbReference type="RefSeq" id="WP_014501223.1">
    <property type="nucleotide sequence ID" value="NC_017262.1"/>
</dbReference>
<dbReference type="NCBIfam" id="TIGR00633">
    <property type="entry name" value="xth"/>
    <property type="match status" value="1"/>
</dbReference>
<feature type="binding site" evidence="6">
    <location>
        <position position="147"/>
    </location>
    <ligand>
        <name>Mg(2+)</name>
        <dbReference type="ChEBI" id="CHEBI:18420"/>
        <label>1</label>
    </ligand>
</feature>